<dbReference type="Gene3D" id="3.90.960.10">
    <property type="entry name" value="YbaK/aminoacyl-tRNA synthetase-associated domain"/>
    <property type="match status" value="1"/>
</dbReference>
<dbReference type="AlphaFoldDB" id="A0A1V0A683"/>
<evidence type="ECO:0000259" key="1">
    <source>
        <dbReference type="Pfam" id="PF04073"/>
    </source>
</evidence>
<dbReference type="InterPro" id="IPR007214">
    <property type="entry name" value="YbaK/aa-tRNA-synth-assoc-dom"/>
</dbReference>
<dbReference type="SUPFAM" id="SSF55826">
    <property type="entry name" value="YbaK/ProRS associated domain"/>
    <property type="match status" value="1"/>
</dbReference>
<feature type="domain" description="YbaK/aminoacyl-tRNA synthetase-associated" evidence="1">
    <location>
        <begin position="28"/>
        <end position="141"/>
    </location>
</feature>
<gene>
    <name evidence="2" type="ORF">BKM31_33380</name>
</gene>
<evidence type="ECO:0000313" key="3">
    <source>
        <dbReference type="Proteomes" id="UP000190797"/>
    </source>
</evidence>
<keyword evidence="3" id="KW-1185">Reference proteome</keyword>
<dbReference type="KEGG" id="noa:BKM31_33380"/>
<organism evidence="2 3">
    <name type="scientific">[Actinomadura] parvosata subsp. kistnae</name>
    <dbReference type="NCBI Taxonomy" id="1909395"/>
    <lineage>
        <taxon>Bacteria</taxon>
        <taxon>Bacillati</taxon>
        <taxon>Actinomycetota</taxon>
        <taxon>Actinomycetes</taxon>
        <taxon>Streptosporangiales</taxon>
        <taxon>Streptosporangiaceae</taxon>
        <taxon>Nonomuraea</taxon>
    </lineage>
</organism>
<dbReference type="CDD" id="cd04332">
    <property type="entry name" value="YbaK_like"/>
    <property type="match status" value="1"/>
</dbReference>
<dbReference type="RefSeq" id="WP_080041968.1">
    <property type="nucleotide sequence ID" value="NZ_CP017717.1"/>
</dbReference>
<protein>
    <recommendedName>
        <fullName evidence="1">YbaK/aminoacyl-tRNA synthetase-associated domain-containing protein</fullName>
    </recommendedName>
</protein>
<proteinExistence type="predicted"/>
<dbReference type="InterPro" id="IPR036754">
    <property type="entry name" value="YbaK/aa-tRNA-synt-asso_dom_sf"/>
</dbReference>
<dbReference type="OrthoDB" id="4199224at2"/>
<dbReference type="STRING" id="1909395.BKM31_33380"/>
<dbReference type="EMBL" id="CP017717">
    <property type="protein sequence ID" value="AQZ65703.1"/>
    <property type="molecule type" value="Genomic_DNA"/>
</dbReference>
<reference evidence="3" key="1">
    <citation type="journal article" date="2017" name="Med. Chem. Commun.">
        <title>Nonomuraea sp. ATCC 55076 harbours the largest actinomycete chromosome to date and the kistamicin biosynthetic gene cluster.</title>
        <authorList>
            <person name="Nazari B."/>
            <person name="Forneris C.C."/>
            <person name="Gibson M.I."/>
            <person name="Moon K."/>
            <person name="Schramma K.R."/>
            <person name="Seyedsayamdost M.R."/>
        </authorList>
    </citation>
    <scope>NUCLEOTIDE SEQUENCE [LARGE SCALE GENOMIC DNA]</scope>
    <source>
        <strain evidence="3">ATCC 55076</strain>
    </source>
</reference>
<accession>A0A1V0A683</accession>
<dbReference type="Pfam" id="PF04073">
    <property type="entry name" value="tRNA_edit"/>
    <property type="match status" value="1"/>
</dbReference>
<name>A0A1V0A683_9ACTN</name>
<dbReference type="GO" id="GO:0002161">
    <property type="term" value="F:aminoacyl-tRNA deacylase activity"/>
    <property type="evidence" value="ECO:0007669"/>
    <property type="project" value="InterPro"/>
</dbReference>
<sequence>MTSPEDLLRASGAPFKLHEHVPIVGRHDAETKLGLPTPMMLKTMVFRTVDGTFVLAALPVTGRVGYARLARAAGVRRDRLRQAAPEELRLLGVQPGGASPVCDADGVVIVFDASVPGMGTVYCGSGRPDRTIEIDADVLIDVVKPRLAELCQ</sequence>
<evidence type="ECO:0000313" key="2">
    <source>
        <dbReference type="EMBL" id="AQZ65703.1"/>
    </source>
</evidence>
<dbReference type="Proteomes" id="UP000190797">
    <property type="component" value="Chromosome"/>
</dbReference>